<name>A0A812KPX6_9DINO</name>
<evidence type="ECO:0000313" key="3">
    <source>
        <dbReference type="Proteomes" id="UP000604046"/>
    </source>
</evidence>
<reference evidence="2" key="1">
    <citation type="submission" date="2021-02" db="EMBL/GenBank/DDBJ databases">
        <authorList>
            <person name="Dougan E. K."/>
            <person name="Rhodes N."/>
            <person name="Thang M."/>
            <person name="Chan C."/>
        </authorList>
    </citation>
    <scope>NUCLEOTIDE SEQUENCE</scope>
</reference>
<sequence length="226" mass="25868">MCWSAEVAGTFFALQLGAFAYLIYRRQHYDRWYAVCVAPVMMQEFCQMMLWLNEGEAKYTCNDANKAWSIAAAAFWRFVTSAFYLATFFNVVPERWRKIAVGSILCLAVLGYVADMLNRIVGIQHYCSYAGKCHHLLWGPDTDTELFEPWVQVVYYLTYLGPFPLLVLLGKFDDLRPLPCCKEATQGHWAGLGITVIGLGTWAPTYLYFNVIARETCDPAEWSSVW</sequence>
<gene>
    <name evidence="2" type="ORF">SNAT2548_LOCUS9029</name>
</gene>
<dbReference type="AlphaFoldDB" id="A0A812KPX6"/>
<feature type="transmembrane region" description="Helical" evidence="1">
    <location>
        <begin position="6"/>
        <end position="24"/>
    </location>
</feature>
<accession>A0A812KPX6</accession>
<evidence type="ECO:0000256" key="1">
    <source>
        <dbReference type="SAM" id="Phobius"/>
    </source>
</evidence>
<keyword evidence="1" id="KW-1133">Transmembrane helix</keyword>
<organism evidence="2 3">
    <name type="scientific">Symbiodinium natans</name>
    <dbReference type="NCBI Taxonomy" id="878477"/>
    <lineage>
        <taxon>Eukaryota</taxon>
        <taxon>Sar</taxon>
        <taxon>Alveolata</taxon>
        <taxon>Dinophyceae</taxon>
        <taxon>Suessiales</taxon>
        <taxon>Symbiodiniaceae</taxon>
        <taxon>Symbiodinium</taxon>
    </lineage>
</organism>
<dbReference type="Proteomes" id="UP000604046">
    <property type="component" value="Unassembled WGS sequence"/>
</dbReference>
<feature type="transmembrane region" description="Helical" evidence="1">
    <location>
        <begin position="189"/>
        <end position="209"/>
    </location>
</feature>
<protein>
    <submittedName>
        <fullName evidence="2">Uncharacterized protein</fullName>
    </submittedName>
</protein>
<keyword evidence="1" id="KW-0812">Transmembrane</keyword>
<comment type="caution">
    <text evidence="2">The sequence shown here is derived from an EMBL/GenBank/DDBJ whole genome shotgun (WGS) entry which is preliminary data.</text>
</comment>
<keyword evidence="1" id="KW-0472">Membrane</keyword>
<dbReference type="EMBL" id="CAJNDS010000681">
    <property type="protein sequence ID" value="CAE7227918.1"/>
    <property type="molecule type" value="Genomic_DNA"/>
</dbReference>
<feature type="transmembrane region" description="Helical" evidence="1">
    <location>
        <begin position="150"/>
        <end position="169"/>
    </location>
</feature>
<keyword evidence="3" id="KW-1185">Reference proteome</keyword>
<feature type="transmembrane region" description="Helical" evidence="1">
    <location>
        <begin position="67"/>
        <end position="89"/>
    </location>
</feature>
<proteinExistence type="predicted"/>
<feature type="transmembrane region" description="Helical" evidence="1">
    <location>
        <begin position="96"/>
        <end position="114"/>
    </location>
</feature>
<evidence type="ECO:0000313" key="2">
    <source>
        <dbReference type="EMBL" id="CAE7227918.1"/>
    </source>
</evidence>